<dbReference type="InterPro" id="IPR017938">
    <property type="entry name" value="Riboflavin_synthase-like_b-brl"/>
</dbReference>
<evidence type="ECO:0000256" key="1">
    <source>
        <dbReference type="ARBA" id="ARBA00034078"/>
    </source>
</evidence>
<evidence type="ECO:0000313" key="4">
    <source>
        <dbReference type="EMBL" id="MBH0114059.1"/>
    </source>
</evidence>
<proteinExistence type="predicted"/>
<evidence type="ECO:0000313" key="5">
    <source>
        <dbReference type="Proteomes" id="UP000617634"/>
    </source>
</evidence>
<dbReference type="PANTHER" id="PTHR47354:SF5">
    <property type="entry name" value="PROTEIN RFBI"/>
    <property type="match status" value="1"/>
</dbReference>
<dbReference type="InterPro" id="IPR017927">
    <property type="entry name" value="FAD-bd_FR_type"/>
</dbReference>
<dbReference type="AlphaFoldDB" id="A0A931HET3"/>
<dbReference type="InterPro" id="IPR036010">
    <property type="entry name" value="2Fe-2S_ferredoxin-like_sf"/>
</dbReference>
<dbReference type="Pfam" id="PF00175">
    <property type="entry name" value="NAD_binding_1"/>
    <property type="match status" value="1"/>
</dbReference>
<feature type="domain" description="2Fe-2S ferredoxin-type" evidence="2">
    <location>
        <begin position="2"/>
        <end position="94"/>
    </location>
</feature>
<dbReference type="Proteomes" id="UP000617634">
    <property type="component" value="Unassembled WGS sequence"/>
</dbReference>
<dbReference type="InterPro" id="IPR039261">
    <property type="entry name" value="FNR_nucleotide-bd"/>
</dbReference>
<keyword evidence="5" id="KW-1185">Reference proteome</keyword>
<organism evidence="4 5">
    <name type="scientific">Novosphingobium aureum</name>
    <dbReference type="NCBI Taxonomy" id="2792964"/>
    <lineage>
        <taxon>Bacteria</taxon>
        <taxon>Pseudomonadati</taxon>
        <taxon>Pseudomonadota</taxon>
        <taxon>Alphaproteobacteria</taxon>
        <taxon>Sphingomonadales</taxon>
        <taxon>Sphingomonadaceae</taxon>
        <taxon>Novosphingobium</taxon>
    </lineage>
</organism>
<gene>
    <name evidence="4" type="ORF">I5E68_14025</name>
</gene>
<protein>
    <submittedName>
        <fullName evidence="4">2Fe-2S iron-sulfur cluster binding domain-containing protein</fullName>
    </submittedName>
</protein>
<dbReference type="PRINTS" id="PR00371">
    <property type="entry name" value="FPNCR"/>
</dbReference>
<dbReference type="CDD" id="cd00207">
    <property type="entry name" value="fer2"/>
    <property type="match status" value="1"/>
</dbReference>
<dbReference type="Gene3D" id="2.40.30.10">
    <property type="entry name" value="Translation factors"/>
    <property type="match status" value="1"/>
</dbReference>
<dbReference type="PANTHER" id="PTHR47354">
    <property type="entry name" value="NADH OXIDOREDUCTASE HCR"/>
    <property type="match status" value="1"/>
</dbReference>
<dbReference type="InterPro" id="IPR001433">
    <property type="entry name" value="OxRdtase_FAD/NAD-bd"/>
</dbReference>
<evidence type="ECO:0000259" key="3">
    <source>
        <dbReference type="PROSITE" id="PS51384"/>
    </source>
</evidence>
<dbReference type="PROSITE" id="PS51085">
    <property type="entry name" value="2FE2S_FER_2"/>
    <property type="match status" value="1"/>
</dbReference>
<feature type="domain" description="FAD-binding FR-type" evidence="3">
    <location>
        <begin position="101"/>
        <end position="202"/>
    </location>
</feature>
<dbReference type="Gene3D" id="3.10.20.30">
    <property type="match status" value="1"/>
</dbReference>
<dbReference type="PROSITE" id="PS00197">
    <property type="entry name" value="2FE2S_FER_1"/>
    <property type="match status" value="1"/>
</dbReference>
<dbReference type="EMBL" id="JADZGI010000002">
    <property type="protein sequence ID" value="MBH0114059.1"/>
    <property type="molecule type" value="Genomic_DNA"/>
</dbReference>
<dbReference type="SUPFAM" id="SSF63380">
    <property type="entry name" value="Riboflavin synthase domain-like"/>
    <property type="match status" value="1"/>
</dbReference>
<dbReference type="Pfam" id="PF00970">
    <property type="entry name" value="FAD_binding_6"/>
    <property type="match status" value="1"/>
</dbReference>
<dbReference type="GO" id="GO:0016491">
    <property type="term" value="F:oxidoreductase activity"/>
    <property type="evidence" value="ECO:0007669"/>
    <property type="project" value="InterPro"/>
</dbReference>
<dbReference type="SUPFAM" id="SSF54292">
    <property type="entry name" value="2Fe-2S ferredoxin-like"/>
    <property type="match status" value="1"/>
</dbReference>
<dbReference type="InterPro" id="IPR012675">
    <property type="entry name" value="Beta-grasp_dom_sf"/>
</dbReference>
<accession>A0A931HET3</accession>
<reference evidence="4" key="1">
    <citation type="submission" date="2020-11" db="EMBL/GenBank/DDBJ databases">
        <title>Novosphingobium aureum sp. nov., a marine bacterium isolated from sediment of a salt flat.</title>
        <authorList>
            <person name="Yoo Y."/>
            <person name="Kim J.-J."/>
        </authorList>
    </citation>
    <scope>NUCLEOTIDE SEQUENCE</scope>
    <source>
        <strain evidence="4">YJ-S2-02</strain>
    </source>
</reference>
<dbReference type="Pfam" id="PF00111">
    <property type="entry name" value="Fer2"/>
    <property type="match status" value="1"/>
</dbReference>
<dbReference type="InterPro" id="IPR050415">
    <property type="entry name" value="MRET"/>
</dbReference>
<dbReference type="PROSITE" id="PS51384">
    <property type="entry name" value="FAD_FR"/>
    <property type="match status" value="1"/>
</dbReference>
<dbReference type="Gene3D" id="3.40.50.80">
    <property type="entry name" value="Nucleotide-binding domain of ferredoxin-NADP reductase (FNR) module"/>
    <property type="match status" value="1"/>
</dbReference>
<comment type="caution">
    <text evidence="4">The sequence shown here is derived from an EMBL/GenBank/DDBJ whole genome shotgun (WGS) entry which is preliminary data.</text>
</comment>
<dbReference type="InterPro" id="IPR001041">
    <property type="entry name" value="2Fe-2S_ferredoxin-type"/>
</dbReference>
<dbReference type="InterPro" id="IPR001709">
    <property type="entry name" value="Flavoprot_Pyr_Nucl_cyt_Rdtase"/>
</dbReference>
<comment type="cofactor">
    <cofactor evidence="1">
        <name>[2Fe-2S] cluster</name>
        <dbReference type="ChEBI" id="CHEBI:190135"/>
    </cofactor>
</comment>
<evidence type="ECO:0000259" key="2">
    <source>
        <dbReference type="PROSITE" id="PS51085"/>
    </source>
</evidence>
<dbReference type="GO" id="GO:0051537">
    <property type="term" value="F:2 iron, 2 sulfur cluster binding"/>
    <property type="evidence" value="ECO:0007669"/>
    <property type="project" value="InterPro"/>
</dbReference>
<dbReference type="SUPFAM" id="SSF52343">
    <property type="entry name" value="Ferredoxin reductase-like, C-terminal NADP-linked domain"/>
    <property type="match status" value="1"/>
</dbReference>
<name>A0A931HET3_9SPHN</name>
<dbReference type="InterPro" id="IPR006058">
    <property type="entry name" value="2Fe2S_fd_BS"/>
</dbReference>
<dbReference type="InterPro" id="IPR008333">
    <property type="entry name" value="Cbr1-like_FAD-bd_dom"/>
</dbReference>
<sequence length="331" mass="34974">MYRARLEFNDGAVVELGVEPGETVAEAAMRAEAPLRTDCLSGECGACLAHCAPGARVEGEKAAVVSREEAAEGLVATCCTRLSGDVELALDYALHPMPSEPAKLRGVLESHEMVCGSVSRLEIRLDDVEGFTFQPGQYLRLRPPGMRAARAYSIASTPAELPLITLLIRHVEGGQVGAWLRDKAAPGDRLVLQAPLGGFAADHKASRQVFIAGGTGLAPVLSMIAAQRGSGREMVLCFGCTRPEDLFMADELARLAAAIPELDLRIALVHGAEGAIRPGHAVSLLGPQDFVPGAVFHLCGPPGMIDAARATLRENGVPARAIRSERFLVST</sequence>
<dbReference type="PRINTS" id="PR00410">
    <property type="entry name" value="PHEHYDRXLASE"/>
</dbReference>
<dbReference type="RefSeq" id="WP_197165089.1">
    <property type="nucleotide sequence ID" value="NZ_JADZGI010000002.1"/>
</dbReference>